<feature type="compositionally biased region" description="Polar residues" evidence="1">
    <location>
        <begin position="1"/>
        <end position="10"/>
    </location>
</feature>
<protein>
    <submittedName>
        <fullName evidence="2">Uncharacterized protein</fullName>
    </submittedName>
</protein>
<feature type="region of interest" description="Disordered" evidence="1">
    <location>
        <begin position="1"/>
        <end position="29"/>
    </location>
</feature>
<keyword evidence="3" id="KW-1185">Reference proteome</keyword>
<dbReference type="STRING" id="71657.SAMN02982996_03170"/>
<dbReference type="GeneID" id="97766283"/>
<gene>
    <name evidence="2" type="ORF">SAMN02982996_03170</name>
</gene>
<accession>A0A1H4FNV3</accession>
<evidence type="ECO:0000313" key="3">
    <source>
        <dbReference type="Proteomes" id="UP000187280"/>
    </source>
</evidence>
<proteinExistence type="predicted"/>
<dbReference type="AlphaFoldDB" id="A0A1H4FNV3"/>
<dbReference type="EMBL" id="FNQS01000014">
    <property type="protein sequence ID" value="SEA99039.1"/>
    <property type="molecule type" value="Genomic_DNA"/>
</dbReference>
<reference evidence="2 3" key="1">
    <citation type="submission" date="2016-10" db="EMBL/GenBank/DDBJ databases">
        <authorList>
            <person name="de Groot N.N."/>
        </authorList>
    </citation>
    <scope>NUCLEOTIDE SEQUENCE [LARGE SCALE GENOMIC DNA]</scope>
    <source>
        <strain evidence="2 3">ATCC 29281</strain>
    </source>
</reference>
<dbReference type="Proteomes" id="UP000187280">
    <property type="component" value="Unassembled WGS sequence"/>
</dbReference>
<evidence type="ECO:0000256" key="1">
    <source>
        <dbReference type="SAM" id="MobiDB-lite"/>
    </source>
</evidence>
<dbReference type="RefSeq" id="WP_200873746.1">
    <property type="nucleotide sequence ID" value="NZ_FNQS01000014.1"/>
</dbReference>
<organism evidence="2 3">
    <name type="scientific">Lonsdalea quercina</name>
    <dbReference type="NCBI Taxonomy" id="71657"/>
    <lineage>
        <taxon>Bacteria</taxon>
        <taxon>Pseudomonadati</taxon>
        <taxon>Pseudomonadota</taxon>
        <taxon>Gammaproteobacteria</taxon>
        <taxon>Enterobacterales</taxon>
        <taxon>Pectobacteriaceae</taxon>
        <taxon>Lonsdalea</taxon>
    </lineage>
</organism>
<name>A0A1H4FNV3_9GAMM</name>
<evidence type="ECO:0000313" key="2">
    <source>
        <dbReference type="EMBL" id="SEA99039.1"/>
    </source>
</evidence>
<sequence>MNANESSFSADSDETATPPASQDEKKTPNINIIKVRDDHVPLQFIADENQTAKFKLTEGIEVSWLSSDSFGSKDLRNHIEPWLTSLFQSEHLSLLAGSSLTHAIHYLATGKGAAGMNTLPLSNHRTEINQATKKAAIAAGRKECNLEDQLRVANELLRGFEILQKKLRLKLFVQN</sequence>